<proteinExistence type="predicted"/>
<evidence type="ECO:0000313" key="1">
    <source>
        <dbReference type="EMBL" id="KKW11470.1"/>
    </source>
</evidence>
<dbReference type="EMBL" id="LCQD01000018">
    <property type="protein sequence ID" value="KKW11470.1"/>
    <property type="molecule type" value="Genomic_DNA"/>
</dbReference>
<protein>
    <submittedName>
        <fullName evidence="1">Uncharacterized protein</fullName>
    </submittedName>
</protein>
<accession>A0A0G1VYP9</accession>
<reference evidence="1 2" key="1">
    <citation type="journal article" date="2015" name="Nature">
        <title>rRNA introns, odd ribosomes, and small enigmatic genomes across a large radiation of phyla.</title>
        <authorList>
            <person name="Brown C.T."/>
            <person name="Hug L.A."/>
            <person name="Thomas B.C."/>
            <person name="Sharon I."/>
            <person name="Castelle C.J."/>
            <person name="Singh A."/>
            <person name="Wilkins M.J."/>
            <person name="Williams K.H."/>
            <person name="Banfield J.F."/>
        </authorList>
    </citation>
    <scope>NUCLEOTIDE SEQUENCE [LARGE SCALE GENOMIC DNA]</scope>
</reference>
<evidence type="ECO:0000313" key="2">
    <source>
        <dbReference type="Proteomes" id="UP000034588"/>
    </source>
</evidence>
<organism evidence="1 2">
    <name type="scientific">Candidatus Gottesmanbacteria bacterium GW2011_GWB1_49_7</name>
    <dbReference type="NCBI Taxonomy" id="1618448"/>
    <lineage>
        <taxon>Bacteria</taxon>
        <taxon>Candidatus Gottesmaniibacteriota</taxon>
    </lineage>
</organism>
<dbReference type="AlphaFoldDB" id="A0A0G1VYP9"/>
<comment type="caution">
    <text evidence="1">The sequence shown here is derived from an EMBL/GenBank/DDBJ whole genome shotgun (WGS) entry which is preliminary data.</text>
</comment>
<gene>
    <name evidence="1" type="ORF">UY48_C0018G0004</name>
</gene>
<dbReference type="Proteomes" id="UP000034588">
    <property type="component" value="Unassembled WGS sequence"/>
</dbReference>
<sequence>MKIKLKCDGCGKIGNAEEISTDYDGQDLCTFCAKEKKLSVLKQEHASTKKWLEDTHLKSLRDLEGQIAAIEREK</sequence>
<name>A0A0G1VYP9_9BACT</name>